<evidence type="ECO:0000313" key="5">
    <source>
        <dbReference type="Proteomes" id="UP000503339"/>
    </source>
</evidence>
<dbReference type="InterPro" id="IPR033704">
    <property type="entry name" value="dUTPase_trimeric"/>
</dbReference>
<evidence type="ECO:0000256" key="2">
    <source>
        <dbReference type="ARBA" id="ARBA00023080"/>
    </source>
</evidence>
<evidence type="ECO:0000256" key="1">
    <source>
        <dbReference type="ARBA" id="ARBA00022801"/>
    </source>
</evidence>
<keyword evidence="5" id="KW-1185">Reference proteome</keyword>
<evidence type="ECO:0000256" key="3">
    <source>
        <dbReference type="SAM" id="Phobius"/>
    </source>
</evidence>
<dbReference type="Gene3D" id="2.70.40.10">
    <property type="match status" value="1"/>
</dbReference>
<gene>
    <name evidence="4" type="ORF">EB233_00460</name>
</gene>
<keyword evidence="3" id="KW-0812">Transmembrane</keyword>
<dbReference type="Pfam" id="PF22769">
    <property type="entry name" value="DCD"/>
    <property type="match status" value="1"/>
</dbReference>
<feature type="transmembrane region" description="Helical" evidence="3">
    <location>
        <begin position="203"/>
        <end position="224"/>
    </location>
</feature>
<protein>
    <recommendedName>
        <fullName evidence="6">dUTPase-like domain-containing protein</fullName>
    </recommendedName>
</protein>
<keyword evidence="3" id="KW-0472">Membrane</keyword>
<proteinExistence type="predicted"/>
<dbReference type="PANTHER" id="PTHR42680:SF3">
    <property type="entry name" value="DCTP DEAMINASE"/>
    <property type="match status" value="1"/>
</dbReference>
<reference evidence="4 5" key="1">
    <citation type="submission" date="2018-10" db="EMBL/GenBank/DDBJ databases">
        <authorList>
            <person name="Perry B.J."/>
            <person name="Sullivan J.T."/>
            <person name="Murphy R.J.T."/>
            <person name="Ramsay J.P."/>
            <person name="Ronson C.W."/>
        </authorList>
    </citation>
    <scope>NUCLEOTIDE SEQUENCE [LARGE SCALE GENOMIC DNA]</scope>
    <source>
        <strain evidence="4 5">NZP2014</strain>
    </source>
</reference>
<dbReference type="KEGG" id="merd:EB233_00460"/>
<keyword evidence="2" id="KW-0546">Nucleotide metabolism</keyword>
<accession>A0A6M7U943</accession>
<dbReference type="PANTHER" id="PTHR42680">
    <property type="entry name" value="DCTP DEAMINASE"/>
    <property type="match status" value="1"/>
</dbReference>
<feature type="transmembrane region" description="Helical" evidence="3">
    <location>
        <begin position="230"/>
        <end position="254"/>
    </location>
</feature>
<dbReference type="InterPro" id="IPR036157">
    <property type="entry name" value="dUTPase-like_sf"/>
</dbReference>
<sequence length="257" mass="28370">MTTLSDSDIGKEIQAQRLIHNADLNRLAGACYELRMGNVYYDLTEDGNRFELKPGEMVLIKPGHRVVLITAEELDVPSDMLVRVVSKGSLFSVGLGPVATYADPGFNGNMGIVTQNVSDKYIELPQGEPIAKADFTRLSSPANKIYHGQHGFQVGIWPIKTQLQKVHADVANDWRVLSEKEEAMALLPTATRTVIRQIEKKQFATDVGLVVAIILNAMALFMLNGKLEEGFYAVVYGLVASAIYSAFTIVTRYFSRT</sequence>
<evidence type="ECO:0008006" key="6">
    <source>
        <dbReference type="Google" id="ProtNLM"/>
    </source>
</evidence>
<name>A0A6M7U943_9HYPH</name>
<evidence type="ECO:0000313" key="4">
    <source>
        <dbReference type="EMBL" id="QKC74179.1"/>
    </source>
</evidence>
<dbReference type="InterPro" id="IPR011962">
    <property type="entry name" value="dCTP_deaminase"/>
</dbReference>
<dbReference type="CDD" id="cd07557">
    <property type="entry name" value="trimeric_dUTPase"/>
    <property type="match status" value="1"/>
</dbReference>
<dbReference type="RefSeq" id="WP_064990507.1">
    <property type="nucleotide sequence ID" value="NZ_CP033361.1"/>
</dbReference>
<dbReference type="GO" id="GO:0008829">
    <property type="term" value="F:dCTP deaminase activity"/>
    <property type="evidence" value="ECO:0007669"/>
    <property type="project" value="InterPro"/>
</dbReference>
<dbReference type="Proteomes" id="UP000503339">
    <property type="component" value="Chromosome"/>
</dbReference>
<dbReference type="AlphaFoldDB" id="A0A6M7U943"/>
<keyword evidence="3" id="KW-1133">Transmembrane helix</keyword>
<keyword evidence="1" id="KW-0378">Hydrolase</keyword>
<organism evidence="4 5">
    <name type="scientific">Mesorhizobium erdmanii</name>
    <dbReference type="NCBI Taxonomy" id="1777866"/>
    <lineage>
        <taxon>Bacteria</taxon>
        <taxon>Pseudomonadati</taxon>
        <taxon>Pseudomonadota</taxon>
        <taxon>Alphaproteobacteria</taxon>
        <taxon>Hyphomicrobiales</taxon>
        <taxon>Phyllobacteriaceae</taxon>
        <taxon>Mesorhizobium</taxon>
    </lineage>
</organism>
<dbReference type="GO" id="GO:0006229">
    <property type="term" value="P:dUTP biosynthetic process"/>
    <property type="evidence" value="ECO:0007669"/>
    <property type="project" value="InterPro"/>
</dbReference>
<dbReference type="SUPFAM" id="SSF51283">
    <property type="entry name" value="dUTPase-like"/>
    <property type="match status" value="1"/>
</dbReference>
<dbReference type="EMBL" id="CP033361">
    <property type="protein sequence ID" value="QKC74179.1"/>
    <property type="molecule type" value="Genomic_DNA"/>
</dbReference>